<feature type="domain" description="CNP1-like uncharacterised" evidence="1">
    <location>
        <begin position="13"/>
        <end position="146"/>
    </location>
</feature>
<name>A0A9D7QKL9_9RHOO</name>
<gene>
    <name evidence="2" type="ORF">IPN75_04950</name>
</gene>
<organism evidence="2 3">
    <name type="scientific">Candidatus Dechloromonas phosphorivorans</name>
    <dbReference type="NCBI Taxonomy" id="2899244"/>
    <lineage>
        <taxon>Bacteria</taxon>
        <taxon>Pseudomonadati</taxon>
        <taxon>Pseudomonadota</taxon>
        <taxon>Betaproteobacteria</taxon>
        <taxon>Rhodocyclales</taxon>
        <taxon>Azonexaceae</taxon>
        <taxon>Dechloromonas</taxon>
    </lineage>
</organism>
<protein>
    <submittedName>
        <fullName evidence="2">CNP1-like family protein</fullName>
    </submittedName>
</protein>
<dbReference type="Pfam" id="PF08750">
    <property type="entry name" value="CNP1"/>
    <property type="match status" value="1"/>
</dbReference>
<sequence>MCAALAEPDEEDEVRTWQEVTVQLPPAPLQENLVSFYVSAATDNDFYIDGTTLMVGADGVVRYVLVVRAPGGASNVSFEGMRCATRERRLYASGRPDGSWVKPRNSDWRRILDVPANRQHAALFLDYFCPAGVIVGDADEARSALRRGGHSNSRRY</sequence>
<dbReference type="EMBL" id="JADKBR010000003">
    <property type="protein sequence ID" value="MBK8889773.1"/>
    <property type="molecule type" value="Genomic_DNA"/>
</dbReference>
<dbReference type="AlphaFoldDB" id="A0A9D7QKL9"/>
<accession>A0A9D7QKL9</accession>
<proteinExistence type="predicted"/>
<dbReference type="Proteomes" id="UP000808146">
    <property type="component" value="Unassembled WGS sequence"/>
</dbReference>
<comment type="caution">
    <text evidence="2">The sequence shown here is derived from an EMBL/GenBank/DDBJ whole genome shotgun (WGS) entry which is preliminary data.</text>
</comment>
<reference evidence="2" key="1">
    <citation type="submission" date="2020-10" db="EMBL/GenBank/DDBJ databases">
        <title>Connecting structure to function with the recovery of over 1000 high-quality activated sludge metagenome-assembled genomes encoding full-length rRNA genes using long-read sequencing.</title>
        <authorList>
            <person name="Singleton C.M."/>
            <person name="Petriglieri F."/>
            <person name="Kristensen J.M."/>
            <person name="Kirkegaard R.H."/>
            <person name="Michaelsen T.Y."/>
            <person name="Andersen M.H."/>
            <person name="Karst S.M."/>
            <person name="Dueholm M.S."/>
            <person name="Nielsen P.H."/>
            <person name="Albertsen M."/>
        </authorList>
    </citation>
    <scope>NUCLEOTIDE SEQUENCE</scope>
    <source>
        <strain evidence="2">OdNE_18-Q3-R46-58_BAT3C.305</strain>
    </source>
</reference>
<evidence type="ECO:0000259" key="1">
    <source>
        <dbReference type="Pfam" id="PF08750"/>
    </source>
</evidence>
<dbReference type="InterPro" id="IPR014861">
    <property type="entry name" value="CNP1-like_dom"/>
</dbReference>
<evidence type="ECO:0000313" key="3">
    <source>
        <dbReference type="Proteomes" id="UP000808146"/>
    </source>
</evidence>
<evidence type="ECO:0000313" key="2">
    <source>
        <dbReference type="EMBL" id="MBK8889773.1"/>
    </source>
</evidence>